<evidence type="ECO:0000256" key="1">
    <source>
        <dbReference type="SAM" id="MobiDB-lite"/>
    </source>
</evidence>
<feature type="transmembrane region" description="Helical" evidence="2">
    <location>
        <begin position="65"/>
        <end position="83"/>
    </location>
</feature>
<comment type="caution">
    <text evidence="3">The sequence shown here is derived from an EMBL/GenBank/DDBJ whole genome shotgun (WGS) entry which is preliminary data.</text>
</comment>
<reference evidence="3 4" key="1">
    <citation type="submission" date="2014-04" db="EMBL/GenBank/DDBJ databases">
        <title>Draft Genome Sequence of Synergistes jonesii.</title>
        <authorList>
            <person name="Coil D.A."/>
            <person name="Eisen J.A."/>
            <person name="Holland-Moritz H.E."/>
        </authorList>
    </citation>
    <scope>NUCLEOTIDE SEQUENCE [LARGE SCALE GENOMIC DNA]</scope>
    <source>
        <strain evidence="3 4">78-1</strain>
    </source>
</reference>
<evidence type="ECO:0000256" key="2">
    <source>
        <dbReference type="SAM" id="Phobius"/>
    </source>
</evidence>
<name>A0A073IPE2_9BACT</name>
<keyword evidence="2" id="KW-1133">Transmembrane helix</keyword>
<gene>
    <name evidence="3" type="ORF">EH55_10960</name>
</gene>
<feature type="transmembrane region" description="Helical" evidence="2">
    <location>
        <begin position="33"/>
        <end position="58"/>
    </location>
</feature>
<dbReference type="RefSeq" id="WP_051682879.1">
    <property type="nucleotide sequence ID" value="NZ_JAWRIX010000002.1"/>
</dbReference>
<organism evidence="3 4">
    <name type="scientific">Synergistes jonesii</name>
    <dbReference type="NCBI Taxonomy" id="2754"/>
    <lineage>
        <taxon>Bacteria</taxon>
        <taxon>Thermotogati</taxon>
        <taxon>Synergistota</taxon>
        <taxon>Synergistia</taxon>
        <taxon>Synergistales</taxon>
        <taxon>Synergistaceae</taxon>
        <taxon>Synergistes</taxon>
    </lineage>
</organism>
<dbReference type="GeneID" id="90984507"/>
<accession>A0A073IPE2</accession>
<sequence>MNRLTGLVLSFFDVLEAEGRQFRSGALSVIRGTLFLFFGLAFLFAGALAAGYALYLVLSLMIGRPGAAFVIALMLCAAGSLLIKKSQPDDGGGAADGGEAEDAEK</sequence>
<dbReference type="AlphaFoldDB" id="A0A073IPE2"/>
<dbReference type="STRING" id="2754.EH55_10960"/>
<feature type="region of interest" description="Disordered" evidence="1">
    <location>
        <begin position="84"/>
        <end position="105"/>
    </location>
</feature>
<dbReference type="EMBL" id="JMKI01000051">
    <property type="protein sequence ID" value="KEJ91356.1"/>
    <property type="molecule type" value="Genomic_DNA"/>
</dbReference>
<evidence type="ECO:0000313" key="4">
    <source>
        <dbReference type="Proteomes" id="UP000027665"/>
    </source>
</evidence>
<protein>
    <recommendedName>
        <fullName evidence="5">Phage holin family protein</fullName>
    </recommendedName>
</protein>
<proteinExistence type="predicted"/>
<dbReference type="OrthoDB" id="6454at2"/>
<keyword evidence="2" id="KW-0812">Transmembrane</keyword>
<evidence type="ECO:0000313" key="3">
    <source>
        <dbReference type="EMBL" id="KEJ91356.1"/>
    </source>
</evidence>
<evidence type="ECO:0008006" key="5">
    <source>
        <dbReference type="Google" id="ProtNLM"/>
    </source>
</evidence>
<keyword evidence="2" id="KW-0472">Membrane</keyword>
<dbReference type="Proteomes" id="UP000027665">
    <property type="component" value="Unassembled WGS sequence"/>
</dbReference>
<keyword evidence="4" id="KW-1185">Reference proteome</keyword>